<dbReference type="AlphaFoldDB" id="A0A388K1U7"/>
<dbReference type="Proteomes" id="UP000265515">
    <property type="component" value="Unassembled WGS sequence"/>
</dbReference>
<reference evidence="4 5" key="1">
    <citation type="journal article" date="2018" name="Cell">
        <title>The Chara Genome: Secondary Complexity and Implications for Plant Terrestrialization.</title>
        <authorList>
            <person name="Nishiyama T."/>
            <person name="Sakayama H."/>
            <person name="Vries J.D."/>
            <person name="Buschmann H."/>
            <person name="Saint-Marcoux D."/>
            <person name="Ullrich K.K."/>
            <person name="Haas F.B."/>
            <person name="Vanderstraeten L."/>
            <person name="Becker D."/>
            <person name="Lang D."/>
            <person name="Vosolsobe S."/>
            <person name="Rombauts S."/>
            <person name="Wilhelmsson P.K.I."/>
            <person name="Janitza P."/>
            <person name="Kern R."/>
            <person name="Heyl A."/>
            <person name="Rumpler F."/>
            <person name="Villalobos L.I.A.C."/>
            <person name="Clay J.M."/>
            <person name="Skokan R."/>
            <person name="Toyoda A."/>
            <person name="Suzuki Y."/>
            <person name="Kagoshima H."/>
            <person name="Schijlen E."/>
            <person name="Tajeshwar N."/>
            <person name="Catarino B."/>
            <person name="Hetherington A.J."/>
            <person name="Saltykova A."/>
            <person name="Bonnot C."/>
            <person name="Breuninger H."/>
            <person name="Symeonidi A."/>
            <person name="Radhakrishnan G.V."/>
            <person name="Van Nieuwerburgh F."/>
            <person name="Deforce D."/>
            <person name="Chang C."/>
            <person name="Karol K.G."/>
            <person name="Hedrich R."/>
            <person name="Ulvskov P."/>
            <person name="Glockner G."/>
            <person name="Delwiche C.F."/>
            <person name="Petrasek J."/>
            <person name="Van de Peer Y."/>
            <person name="Friml J."/>
            <person name="Beilby M."/>
            <person name="Dolan L."/>
            <person name="Kohara Y."/>
            <person name="Sugano S."/>
            <person name="Fujiyama A."/>
            <person name="Delaux P.-M."/>
            <person name="Quint M."/>
            <person name="TheiBen G."/>
            <person name="Hagemann M."/>
            <person name="Harholt J."/>
            <person name="Dunand C."/>
            <person name="Zachgo S."/>
            <person name="Langdale J."/>
            <person name="Maumus F."/>
            <person name="Straeten D.V.D."/>
            <person name="Gould S.B."/>
            <person name="Rensing S.A."/>
        </authorList>
    </citation>
    <scope>NUCLEOTIDE SEQUENCE [LARGE SCALE GENOMIC DNA]</scope>
    <source>
        <strain evidence="4 5">S276</strain>
    </source>
</reference>
<sequence length="267" mass="30444">MVPGFGNGVAFGGGNQPGGATFGGGNQPGGVVFGGGNQQGSITCHICGKVGHYARNCWMAGNGRGPLVQQSASNSMDDETKEMREYFREKIRRKKMEEDKRVREEEERRQKEEEFRREQERMRDAEAREAKLEARLIRLLAQHNKTAAQPESSNVRKKSPKTKARVLREIRSYLDESDDESEEVREEAGKLVEAIEMRKGKRKIYKDEGRGSRIQSQRMGYQEEPVRIEDDDEEKTPPPAKRRNEEESGILEFAIELHKHLSEKKVP</sequence>
<keyword evidence="1" id="KW-0862">Zinc</keyword>
<dbReference type="Pfam" id="PF00098">
    <property type="entry name" value="zf-CCHC"/>
    <property type="match status" value="1"/>
</dbReference>
<dbReference type="SMART" id="SM00343">
    <property type="entry name" value="ZnF_C2HC"/>
    <property type="match status" value="1"/>
</dbReference>
<name>A0A388K1U7_CHABU</name>
<keyword evidence="1" id="KW-0863">Zinc-finger</keyword>
<protein>
    <recommendedName>
        <fullName evidence="3">CCHC-type domain-containing protein</fullName>
    </recommendedName>
</protein>
<feature type="compositionally biased region" description="Polar residues" evidence="2">
    <location>
        <begin position="143"/>
        <end position="153"/>
    </location>
</feature>
<keyword evidence="5" id="KW-1185">Reference proteome</keyword>
<dbReference type="Gramene" id="GBG64031">
    <property type="protein sequence ID" value="GBG64031"/>
    <property type="gene ID" value="CBR_g40278"/>
</dbReference>
<evidence type="ECO:0000313" key="4">
    <source>
        <dbReference type="EMBL" id="GBG64031.1"/>
    </source>
</evidence>
<dbReference type="InterPro" id="IPR036875">
    <property type="entry name" value="Znf_CCHC_sf"/>
</dbReference>
<evidence type="ECO:0000259" key="3">
    <source>
        <dbReference type="PROSITE" id="PS50158"/>
    </source>
</evidence>
<evidence type="ECO:0000313" key="5">
    <source>
        <dbReference type="Proteomes" id="UP000265515"/>
    </source>
</evidence>
<dbReference type="GO" id="GO:0003676">
    <property type="term" value="F:nucleic acid binding"/>
    <property type="evidence" value="ECO:0007669"/>
    <property type="project" value="InterPro"/>
</dbReference>
<comment type="caution">
    <text evidence="4">The sequence shown here is derived from an EMBL/GenBank/DDBJ whole genome shotgun (WGS) entry which is preliminary data.</text>
</comment>
<dbReference type="PROSITE" id="PS50158">
    <property type="entry name" value="ZF_CCHC"/>
    <property type="match status" value="1"/>
</dbReference>
<evidence type="ECO:0000256" key="1">
    <source>
        <dbReference type="PROSITE-ProRule" id="PRU00047"/>
    </source>
</evidence>
<proteinExistence type="predicted"/>
<feature type="region of interest" description="Disordered" evidence="2">
    <location>
        <begin position="196"/>
        <end position="251"/>
    </location>
</feature>
<dbReference type="SUPFAM" id="SSF57756">
    <property type="entry name" value="Retrovirus zinc finger-like domains"/>
    <property type="match status" value="1"/>
</dbReference>
<accession>A0A388K1U7</accession>
<dbReference type="InterPro" id="IPR001878">
    <property type="entry name" value="Znf_CCHC"/>
</dbReference>
<dbReference type="Gene3D" id="4.10.60.10">
    <property type="entry name" value="Zinc finger, CCHC-type"/>
    <property type="match status" value="1"/>
</dbReference>
<feature type="domain" description="CCHC-type" evidence="3">
    <location>
        <begin position="44"/>
        <end position="57"/>
    </location>
</feature>
<keyword evidence="1" id="KW-0479">Metal-binding</keyword>
<gene>
    <name evidence="4" type="ORF">CBR_g40278</name>
</gene>
<feature type="region of interest" description="Disordered" evidence="2">
    <location>
        <begin position="143"/>
        <end position="163"/>
    </location>
</feature>
<evidence type="ECO:0000256" key="2">
    <source>
        <dbReference type="SAM" id="MobiDB-lite"/>
    </source>
</evidence>
<dbReference type="EMBL" id="BFEA01000045">
    <property type="protein sequence ID" value="GBG64031.1"/>
    <property type="molecule type" value="Genomic_DNA"/>
</dbReference>
<feature type="region of interest" description="Disordered" evidence="2">
    <location>
        <begin position="96"/>
        <end position="120"/>
    </location>
</feature>
<dbReference type="GO" id="GO:0008270">
    <property type="term" value="F:zinc ion binding"/>
    <property type="evidence" value="ECO:0007669"/>
    <property type="project" value="UniProtKB-KW"/>
</dbReference>
<organism evidence="4 5">
    <name type="scientific">Chara braunii</name>
    <name type="common">Braun's stonewort</name>
    <dbReference type="NCBI Taxonomy" id="69332"/>
    <lineage>
        <taxon>Eukaryota</taxon>
        <taxon>Viridiplantae</taxon>
        <taxon>Streptophyta</taxon>
        <taxon>Charophyceae</taxon>
        <taxon>Charales</taxon>
        <taxon>Characeae</taxon>
        <taxon>Chara</taxon>
    </lineage>
</organism>